<dbReference type="InterPro" id="IPR011055">
    <property type="entry name" value="Dup_hybrid_motif"/>
</dbReference>
<evidence type="ECO:0000256" key="1">
    <source>
        <dbReference type="ARBA" id="ARBA00022529"/>
    </source>
</evidence>
<keyword evidence="2" id="KW-0081">Bacteriolytic enzyme</keyword>
<reference evidence="6 7" key="1">
    <citation type="submission" date="2018-07" db="EMBL/GenBank/DDBJ databases">
        <authorList>
            <person name="Smith H.V."/>
            <person name="Frost V.J."/>
            <person name="Westover K.M."/>
            <person name="Wiersma-Koch H.I."/>
            <person name="Klyczek K."/>
            <person name="Garlena R.A."/>
            <person name="Russell D.A."/>
            <person name="Pope W.H."/>
            <person name="Jacobs-Sera D."/>
            <person name="Hatfull G.F."/>
        </authorList>
    </citation>
    <scope>NUCLEOTIDE SEQUENCE [LARGE SCALE GENOMIC DNA]</scope>
</reference>
<dbReference type="RefSeq" id="YP_010050615.1">
    <property type="nucleotide sequence ID" value="NC_054431.1"/>
</dbReference>
<dbReference type="Pfam" id="PF01471">
    <property type="entry name" value="PG_binding_1"/>
    <property type="match status" value="1"/>
</dbReference>
<dbReference type="GO" id="GO:0031640">
    <property type="term" value="P:killing of cells of another organism"/>
    <property type="evidence" value="ECO:0007669"/>
    <property type="project" value="UniProtKB-KW"/>
</dbReference>
<keyword evidence="1" id="KW-0929">Antimicrobial</keyword>
<dbReference type="InterPro" id="IPR036365">
    <property type="entry name" value="PGBD-like_sf"/>
</dbReference>
<dbReference type="PANTHER" id="PTHR21666:SF270">
    <property type="entry name" value="MUREIN HYDROLASE ACTIVATOR ENVC"/>
    <property type="match status" value="1"/>
</dbReference>
<dbReference type="Gene3D" id="1.10.101.10">
    <property type="entry name" value="PGBD-like superfamily/PGBD"/>
    <property type="match status" value="1"/>
</dbReference>
<dbReference type="SUPFAM" id="SSF47090">
    <property type="entry name" value="PGBD-like"/>
    <property type="match status" value="1"/>
</dbReference>
<dbReference type="InterPro" id="IPR002477">
    <property type="entry name" value="Peptidoglycan-bd-like"/>
</dbReference>
<feature type="domain" description="Peptidoglycan binding-like" evidence="4">
    <location>
        <begin position="168"/>
        <end position="224"/>
    </location>
</feature>
<dbReference type="Gene3D" id="2.70.70.10">
    <property type="entry name" value="Glucose Permease (Domain IIA)"/>
    <property type="match status" value="1"/>
</dbReference>
<dbReference type="Proteomes" id="UP000260320">
    <property type="component" value="Segment"/>
</dbReference>
<name>A0A345M7N2_9CAUD</name>
<protein>
    <submittedName>
        <fullName evidence="6">Endolysin</fullName>
    </submittedName>
</protein>
<dbReference type="InterPro" id="IPR016047">
    <property type="entry name" value="M23ase_b-sheet_dom"/>
</dbReference>
<feature type="domain" description="M23ase beta-sheet core" evidence="5">
    <location>
        <begin position="30"/>
        <end position="123"/>
    </location>
</feature>
<organism evidence="6 7">
    <name type="scientific">Microbacterium phage Scamander</name>
    <dbReference type="NCBI Taxonomy" id="2283249"/>
    <lineage>
        <taxon>Viruses</taxon>
        <taxon>Duplodnaviria</taxon>
        <taxon>Heunggongvirae</taxon>
        <taxon>Uroviricota</taxon>
        <taxon>Caudoviricetes</taxon>
        <taxon>Orlajensenviridae</taxon>
        <taxon>Pelczarvirinae</taxon>
        <taxon>Paopuvirus</taxon>
        <taxon>Paopuvirus Scamander</taxon>
    </lineage>
</organism>
<feature type="region of interest" description="Disordered" evidence="3">
    <location>
        <begin position="1"/>
        <end position="30"/>
    </location>
</feature>
<dbReference type="InterPro" id="IPR050570">
    <property type="entry name" value="Cell_wall_metabolism_enzyme"/>
</dbReference>
<dbReference type="SUPFAM" id="SSF51261">
    <property type="entry name" value="Duplicated hybrid motif"/>
    <property type="match status" value="1"/>
</dbReference>
<dbReference type="CDD" id="cd12797">
    <property type="entry name" value="M23_peptidase"/>
    <property type="match status" value="1"/>
</dbReference>
<dbReference type="Pfam" id="PF01551">
    <property type="entry name" value="Peptidase_M23"/>
    <property type="match status" value="1"/>
</dbReference>
<evidence type="ECO:0000313" key="6">
    <source>
        <dbReference type="EMBL" id="AXH66503.1"/>
    </source>
</evidence>
<dbReference type="InterPro" id="IPR036366">
    <property type="entry name" value="PGBDSf"/>
</dbReference>
<evidence type="ECO:0000313" key="7">
    <source>
        <dbReference type="Proteomes" id="UP000260320"/>
    </source>
</evidence>
<evidence type="ECO:0000259" key="5">
    <source>
        <dbReference type="Pfam" id="PF01551"/>
    </source>
</evidence>
<evidence type="ECO:0000256" key="3">
    <source>
        <dbReference type="SAM" id="MobiDB-lite"/>
    </source>
</evidence>
<evidence type="ECO:0000256" key="2">
    <source>
        <dbReference type="ARBA" id="ARBA00022638"/>
    </source>
</evidence>
<proteinExistence type="predicted"/>
<dbReference type="GO" id="GO:0004222">
    <property type="term" value="F:metalloendopeptidase activity"/>
    <property type="evidence" value="ECO:0007669"/>
    <property type="project" value="TreeGrafter"/>
</dbReference>
<dbReference type="KEGG" id="vg:63911348"/>
<accession>A0A345M7N2</accession>
<dbReference type="EMBL" id="MH576963">
    <property type="protein sequence ID" value="AXH66503.1"/>
    <property type="molecule type" value="Genomic_DNA"/>
</dbReference>
<dbReference type="PANTHER" id="PTHR21666">
    <property type="entry name" value="PEPTIDASE-RELATED"/>
    <property type="match status" value="1"/>
</dbReference>
<keyword evidence="7" id="KW-1185">Reference proteome</keyword>
<dbReference type="GeneID" id="63911348"/>
<sequence length="231" mass="24427">MTMYPHGAKTPPKVSSPFGPRDPRVGISSQHNGADLIGFEDVHAVEAGTVTSAGWMNNAAGITVVIDHGGGITSLYMHLERVSVSRGARVAEGAKIGEVGSTGNATGDCLHYEIRLNGRSIEPMGWTAARINAGAPAAAAPAYPLPWGSYFGPKSGPRESVSGYYSHREDLRRWQARMIARGWDLGPAGADGLYGDRTGDVAEAFQREKGLTVDRKIGPATWAAAWTAPIT</sequence>
<gene>
    <name evidence="6" type="primary">17</name>
    <name evidence="6" type="ORF">SEA_SCAMANDER_17</name>
</gene>
<dbReference type="GO" id="GO:0042742">
    <property type="term" value="P:defense response to bacterium"/>
    <property type="evidence" value="ECO:0007669"/>
    <property type="project" value="UniProtKB-KW"/>
</dbReference>
<evidence type="ECO:0000259" key="4">
    <source>
        <dbReference type="Pfam" id="PF01471"/>
    </source>
</evidence>